<evidence type="ECO:0000256" key="3">
    <source>
        <dbReference type="ARBA" id="ARBA00022692"/>
    </source>
</evidence>
<evidence type="ECO:0000256" key="5">
    <source>
        <dbReference type="ARBA" id="ARBA00023136"/>
    </source>
</evidence>
<feature type="transmembrane region" description="Helical" evidence="7">
    <location>
        <begin position="188"/>
        <end position="207"/>
    </location>
</feature>
<feature type="transmembrane region" description="Helical" evidence="7">
    <location>
        <begin position="474"/>
        <end position="496"/>
    </location>
</feature>
<dbReference type="GO" id="GO:0015203">
    <property type="term" value="F:polyamine transmembrane transporter activity"/>
    <property type="evidence" value="ECO:0007669"/>
    <property type="project" value="TreeGrafter"/>
</dbReference>
<feature type="transmembrane region" description="Helical" evidence="7">
    <location>
        <begin position="278"/>
        <end position="296"/>
    </location>
</feature>
<feature type="transmembrane region" description="Helical" evidence="7">
    <location>
        <begin position="450"/>
        <end position="468"/>
    </location>
</feature>
<keyword evidence="3 7" id="KW-0812">Transmembrane</keyword>
<dbReference type="GO" id="GO:0010509">
    <property type="term" value="P:intracellular polyamine homeostasis"/>
    <property type="evidence" value="ECO:0007669"/>
    <property type="project" value="TreeGrafter"/>
</dbReference>
<dbReference type="GO" id="GO:0005886">
    <property type="term" value="C:plasma membrane"/>
    <property type="evidence" value="ECO:0007669"/>
    <property type="project" value="TreeGrafter"/>
</dbReference>
<accession>A0AA39Z9Y6</accession>
<feature type="region of interest" description="Disordered" evidence="6">
    <location>
        <begin position="1"/>
        <end position="44"/>
    </location>
</feature>
<feature type="compositionally biased region" description="Basic and acidic residues" evidence="6">
    <location>
        <begin position="1"/>
        <end position="10"/>
    </location>
</feature>
<organism evidence="9 10">
    <name type="scientific">Cercophora samala</name>
    <dbReference type="NCBI Taxonomy" id="330535"/>
    <lineage>
        <taxon>Eukaryota</taxon>
        <taxon>Fungi</taxon>
        <taxon>Dikarya</taxon>
        <taxon>Ascomycota</taxon>
        <taxon>Pezizomycotina</taxon>
        <taxon>Sordariomycetes</taxon>
        <taxon>Sordariomycetidae</taxon>
        <taxon>Sordariales</taxon>
        <taxon>Lasiosphaeriaceae</taxon>
        <taxon>Cercophora</taxon>
    </lineage>
</organism>
<dbReference type="InterPro" id="IPR020846">
    <property type="entry name" value="MFS_dom"/>
</dbReference>
<evidence type="ECO:0000313" key="9">
    <source>
        <dbReference type="EMBL" id="KAK0666270.1"/>
    </source>
</evidence>
<comment type="caution">
    <text evidence="9">The sequence shown here is derived from an EMBL/GenBank/DDBJ whole genome shotgun (WGS) entry which is preliminary data.</text>
</comment>
<evidence type="ECO:0000256" key="4">
    <source>
        <dbReference type="ARBA" id="ARBA00022989"/>
    </source>
</evidence>
<evidence type="ECO:0000256" key="7">
    <source>
        <dbReference type="SAM" id="Phobius"/>
    </source>
</evidence>
<evidence type="ECO:0000256" key="1">
    <source>
        <dbReference type="ARBA" id="ARBA00004141"/>
    </source>
</evidence>
<dbReference type="PROSITE" id="PS50850">
    <property type="entry name" value="MFS"/>
    <property type="match status" value="1"/>
</dbReference>
<protein>
    <submittedName>
        <fullName evidence="9">Dityrosine transporter</fullName>
    </submittedName>
</protein>
<feature type="compositionally biased region" description="Basic and acidic residues" evidence="6">
    <location>
        <begin position="603"/>
        <end position="617"/>
    </location>
</feature>
<feature type="region of interest" description="Disordered" evidence="6">
    <location>
        <begin position="585"/>
        <end position="617"/>
    </location>
</feature>
<keyword evidence="2" id="KW-0813">Transport</keyword>
<feature type="transmembrane region" description="Helical" evidence="7">
    <location>
        <begin position="397"/>
        <end position="415"/>
    </location>
</feature>
<comment type="subcellular location">
    <subcellularLocation>
        <location evidence="1">Membrane</location>
        <topology evidence="1">Multi-pass membrane protein</topology>
    </subcellularLocation>
</comment>
<dbReference type="AlphaFoldDB" id="A0AA39Z9Y6"/>
<dbReference type="FunFam" id="1.20.1250.20:FF:000172">
    <property type="entry name" value="MFS multidrug resistance transporter"/>
    <property type="match status" value="1"/>
</dbReference>
<evidence type="ECO:0000313" key="10">
    <source>
        <dbReference type="Proteomes" id="UP001174997"/>
    </source>
</evidence>
<evidence type="ECO:0000256" key="2">
    <source>
        <dbReference type="ARBA" id="ARBA00022448"/>
    </source>
</evidence>
<feature type="transmembrane region" description="Helical" evidence="7">
    <location>
        <begin position="540"/>
        <end position="561"/>
    </location>
</feature>
<gene>
    <name evidence="9" type="ORF">QBC41DRAFT_305361</name>
</gene>
<dbReference type="PANTHER" id="PTHR23502:SF5">
    <property type="entry name" value="QUINIDINE RESISTANCE PROTEIN 3"/>
    <property type="match status" value="1"/>
</dbReference>
<feature type="transmembrane region" description="Helical" evidence="7">
    <location>
        <begin position="356"/>
        <end position="377"/>
    </location>
</feature>
<evidence type="ECO:0000256" key="6">
    <source>
        <dbReference type="SAM" id="MobiDB-lite"/>
    </source>
</evidence>
<keyword evidence="4 7" id="KW-1133">Transmembrane helix</keyword>
<dbReference type="EMBL" id="JAULSY010000091">
    <property type="protein sequence ID" value="KAK0666270.1"/>
    <property type="molecule type" value="Genomic_DNA"/>
</dbReference>
<sequence length="617" mass="66946">MAVDSADQHGRSGSVAKPDRPLSPGQEEFEVGSHTGTSISTDEEAVIMDDVPGQGQIGISHRENILSPTQPTQTRSRRSSSFVRPNNPIVPRSHRRGLFGRFTIIPEVESPLEYKRGTKWTITAVVALAAAGAPMGSGIFLPALPDLAKELNTTTTITNLTVAMYMLAMSIFPLWWSSFSETLGRRTIYIISFAMFVVFSALSAVSVNISMLIVMRILGGGASASVQAVGAGTIADIWEPAERGRAMGIFYLGPLIGPLISPLTGGGLSGAFGWRSTMWFLTIYGGVMLLMIFFCLPETLPHKKPVTVPVSSPDPNATPLTRVNTATKSIKSAGSNIKRFLWDPLTVLSYLRYPPVLVSVYSASVAFGALFVLNISIQSTYSTPPYSFTSTIIGCMYLPPSMGYITASTIGGRWLDHIMKREALRAGRFDDSVNPPKLIFLPEDRMGENMWLAASLYPLSLIVYGFTASLGLKYIAAPAIATFTFGVGSMLVFGAVTTMLTEFMPQKSSSGVAVNNFVRNFVSCAGAVVAQPLIDAMGNRWLCFMVGLFAWITGNGAIFLLKWKGEKWRREMDEALGDTTGLKMVQHRGQGRGDGEMGQMDGGDVRLEERCEKEDKQ</sequence>
<dbReference type="InterPro" id="IPR036259">
    <property type="entry name" value="MFS_trans_sf"/>
</dbReference>
<feature type="transmembrane region" description="Helical" evidence="7">
    <location>
        <begin position="156"/>
        <end position="176"/>
    </location>
</feature>
<evidence type="ECO:0000259" key="8">
    <source>
        <dbReference type="PROSITE" id="PS50850"/>
    </source>
</evidence>
<dbReference type="SUPFAM" id="SSF103473">
    <property type="entry name" value="MFS general substrate transporter"/>
    <property type="match status" value="1"/>
</dbReference>
<proteinExistence type="predicted"/>
<keyword evidence="10" id="KW-1185">Reference proteome</keyword>
<reference evidence="9" key="1">
    <citation type="submission" date="2023-06" db="EMBL/GenBank/DDBJ databases">
        <title>Genome-scale phylogeny and comparative genomics of the fungal order Sordariales.</title>
        <authorList>
            <consortium name="Lawrence Berkeley National Laboratory"/>
            <person name="Hensen N."/>
            <person name="Bonometti L."/>
            <person name="Westerberg I."/>
            <person name="Brannstrom I.O."/>
            <person name="Guillou S."/>
            <person name="Cros-Aarteil S."/>
            <person name="Calhoun S."/>
            <person name="Haridas S."/>
            <person name="Kuo A."/>
            <person name="Mondo S."/>
            <person name="Pangilinan J."/>
            <person name="Riley R."/>
            <person name="Labutti K."/>
            <person name="Andreopoulos B."/>
            <person name="Lipzen A."/>
            <person name="Chen C."/>
            <person name="Yanf M."/>
            <person name="Daum C."/>
            <person name="Ng V."/>
            <person name="Clum A."/>
            <person name="Steindorff A."/>
            <person name="Ohm R."/>
            <person name="Martin F."/>
            <person name="Silar P."/>
            <person name="Natvig D."/>
            <person name="Lalanne C."/>
            <person name="Gautier V."/>
            <person name="Ament-Velasquez S.L."/>
            <person name="Kruys A."/>
            <person name="Hutchinson M.I."/>
            <person name="Powell A.J."/>
            <person name="Barry K."/>
            <person name="Miller A.N."/>
            <person name="Grigoriev I.V."/>
            <person name="Debuchy R."/>
            <person name="Gladieux P."/>
            <person name="Thoren M.H."/>
            <person name="Johannesson H."/>
        </authorList>
    </citation>
    <scope>NUCLEOTIDE SEQUENCE</scope>
    <source>
        <strain evidence="9">CBS 307.81</strain>
    </source>
</reference>
<name>A0AA39Z9Y6_9PEZI</name>
<dbReference type="Pfam" id="PF07690">
    <property type="entry name" value="MFS_1"/>
    <property type="match status" value="1"/>
</dbReference>
<dbReference type="Proteomes" id="UP001174997">
    <property type="component" value="Unassembled WGS sequence"/>
</dbReference>
<feature type="transmembrane region" description="Helical" evidence="7">
    <location>
        <begin position="249"/>
        <end position="272"/>
    </location>
</feature>
<keyword evidence="5 7" id="KW-0472">Membrane</keyword>
<feature type="region of interest" description="Disordered" evidence="6">
    <location>
        <begin position="60"/>
        <end position="87"/>
    </location>
</feature>
<feature type="domain" description="Major facilitator superfamily (MFS) profile" evidence="8">
    <location>
        <begin position="122"/>
        <end position="568"/>
    </location>
</feature>
<dbReference type="InterPro" id="IPR011701">
    <property type="entry name" value="MFS"/>
</dbReference>
<dbReference type="CDD" id="cd17323">
    <property type="entry name" value="MFS_Tpo1_MDR_like"/>
    <property type="match status" value="1"/>
</dbReference>
<feature type="transmembrane region" description="Helical" evidence="7">
    <location>
        <begin position="120"/>
        <end position="144"/>
    </location>
</feature>
<dbReference type="Gene3D" id="1.20.1250.20">
    <property type="entry name" value="MFS general substrate transporter like domains"/>
    <property type="match status" value="1"/>
</dbReference>
<dbReference type="PANTHER" id="PTHR23502">
    <property type="entry name" value="MAJOR FACILITATOR SUPERFAMILY"/>
    <property type="match status" value="1"/>
</dbReference>